<keyword evidence="2" id="KW-1185">Reference proteome</keyword>
<name>A0AAX6MSJ8_9PEZI</name>
<sequence length="614" mass="68838">MDLDGLIQLGRCYVNTWIVAIIDGIYRPLAALHKWGQHPNFIEEREQQGHKPFFWLKSILSDPANRVGIESELDMAKDFHPGGFESWRGYQRLFWTLEEEFSFRDPASYQGISVVFDITDLDNLRCGIVLSTPLSTQPIRCLSASQFMADVDFARSIGDIETLLPLDPVNSSDLLSALGVSEEGGLKEDEGHDNNHTTSVKPARKPFKSLTDLCIKKLMESTAHLDSFENNLFDAPRRLPCFKGMLRRNLLESPRFLGRTRAAGKLLGLAFEGETHLNLFEYRALPIQAVGYALETEEMSKLVSLGLCIGSRQESAVEIVDAISNLPSLRYLHLFQGPTEREYRLSREVYGLLIQKLDPLRRVKITFAGAYAMFFRRRPWVGYPTVTGPPPEIFPVQHMFIRNCKPENNSRNNAAALSSTSYDLTGALLGPEAFAASFLRYLWQPPGSLTSFSAGPASLGDLTGMEIRPAPNAMERPKNVMPGAWILLLSVEGRERSWTGVKTQAVRYSLVRLNEQSHTQFNNYRAPIELTDITVTGLRSFLSITAPTVDRASLDRAEEETINKMAAWVNRANKPLGLDRLSVMRPQEALLMLNACVGGRMGIMRAIHGRDRTS</sequence>
<dbReference type="AlphaFoldDB" id="A0AAX6MSJ8"/>
<evidence type="ECO:0000313" key="2">
    <source>
        <dbReference type="Proteomes" id="UP001369815"/>
    </source>
</evidence>
<accession>A0AAX6MSJ8</accession>
<comment type="caution">
    <text evidence="1">The sequence shown here is derived from an EMBL/GenBank/DDBJ whole genome shotgun (WGS) entry which is preliminary data.</text>
</comment>
<reference evidence="1 2" key="1">
    <citation type="journal article" date="2024" name="Front Chem Biol">
        <title>Unveiling the potential of Daldinia eschscholtzii MFLUCC 19-0629 through bioactivity and bioinformatics studies for enhanced sustainable agriculture production.</title>
        <authorList>
            <person name="Brooks S."/>
            <person name="Weaver J.A."/>
            <person name="Klomchit A."/>
            <person name="Alharthi S.A."/>
            <person name="Onlamun T."/>
            <person name="Nurani R."/>
            <person name="Vong T.K."/>
            <person name="Alberti F."/>
            <person name="Greco C."/>
        </authorList>
    </citation>
    <scope>NUCLEOTIDE SEQUENCE [LARGE SCALE GENOMIC DNA]</scope>
    <source>
        <strain evidence="1">MFLUCC 19-0629</strain>
    </source>
</reference>
<dbReference type="EMBL" id="JBANMG010000003">
    <property type="protein sequence ID" value="KAK6955474.1"/>
    <property type="molecule type" value="Genomic_DNA"/>
</dbReference>
<evidence type="ECO:0000313" key="1">
    <source>
        <dbReference type="EMBL" id="KAK6955474.1"/>
    </source>
</evidence>
<protein>
    <submittedName>
        <fullName evidence="1">Uncharacterized protein</fullName>
    </submittedName>
</protein>
<dbReference type="Proteomes" id="UP001369815">
    <property type="component" value="Unassembled WGS sequence"/>
</dbReference>
<gene>
    <name evidence="1" type="ORF">Daesc_003113</name>
</gene>
<proteinExistence type="predicted"/>
<organism evidence="1 2">
    <name type="scientific">Daldinia eschscholtzii</name>
    <dbReference type="NCBI Taxonomy" id="292717"/>
    <lineage>
        <taxon>Eukaryota</taxon>
        <taxon>Fungi</taxon>
        <taxon>Dikarya</taxon>
        <taxon>Ascomycota</taxon>
        <taxon>Pezizomycotina</taxon>
        <taxon>Sordariomycetes</taxon>
        <taxon>Xylariomycetidae</taxon>
        <taxon>Xylariales</taxon>
        <taxon>Hypoxylaceae</taxon>
        <taxon>Daldinia</taxon>
    </lineage>
</organism>